<evidence type="ECO:0000256" key="2">
    <source>
        <dbReference type="ARBA" id="ARBA00022692"/>
    </source>
</evidence>
<gene>
    <name evidence="11" type="ORF">Egran_03993</name>
</gene>
<evidence type="ECO:0000313" key="12">
    <source>
        <dbReference type="Proteomes" id="UP000243515"/>
    </source>
</evidence>
<evidence type="ECO:0000256" key="3">
    <source>
        <dbReference type="ARBA" id="ARBA00022729"/>
    </source>
</evidence>
<accession>A0A232LVZ6</accession>
<evidence type="ECO:0000256" key="7">
    <source>
        <dbReference type="SAM" id="MobiDB-lite"/>
    </source>
</evidence>
<evidence type="ECO:0000256" key="1">
    <source>
        <dbReference type="ARBA" id="ARBA00004479"/>
    </source>
</evidence>
<feature type="coiled-coil region" evidence="6">
    <location>
        <begin position="290"/>
        <end position="337"/>
    </location>
</feature>
<dbReference type="InterPro" id="IPR005052">
    <property type="entry name" value="Lectin_leg"/>
</dbReference>
<keyword evidence="4 8" id="KW-1133">Transmembrane helix</keyword>
<dbReference type="PANTHER" id="PTHR12223:SF28">
    <property type="entry name" value="LECTIN, MANNOSE BINDING 1 LIKE"/>
    <property type="match status" value="1"/>
</dbReference>
<evidence type="ECO:0000256" key="8">
    <source>
        <dbReference type="SAM" id="Phobius"/>
    </source>
</evidence>
<name>A0A232LVZ6_9EURO</name>
<dbReference type="OrthoDB" id="10265193at2759"/>
<evidence type="ECO:0000313" key="11">
    <source>
        <dbReference type="EMBL" id="OXV08244.1"/>
    </source>
</evidence>
<dbReference type="GO" id="GO:0006888">
    <property type="term" value="P:endoplasmic reticulum to Golgi vesicle-mediated transport"/>
    <property type="evidence" value="ECO:0007669"/>
    <property type="project" value="TreeGrafter"/>
</dbReference>
<sequence>MRLFLSLALCSVTALADSIIESSSFGYNQRISPNVDNIPGWHLVGEGHRPQILSDKVILTPLYPGNTRGSIWADATVSEPEWIAELHFRAGGPERPGGNLQLWYVKDGESQIGATSIYTVGKFDGLALAIDTHGGRGGSVRGFLNDGSTEYKSHNSIDSLAFGHCDYAYRNLGRPSVIRLKQTPSQFEVTVDDKPCFQTDKVILPAGYKFGISAATPDMPDSFEIFKFIVKSITSTHKAPPVQQARDDQQPTNDQGSNDRPTPDDKTSDSHFADIRSRLQTINTGSNSILREIMSLNKDAKDNYRELLQKVVTKDQLASLDSRLQRIEQALQTVQRDLEGKDYRDRFNQLHETLRSSHARLSENLQSSIYHTITSSAPRMGFFIFLVISFQILLAGLYVGYKRRRAALPKKFL</sequence>
<dbReference type="EMBL" id="NPHW01004229">
    <property type="protein sequence ID" value="OXV08244.1"/>
    <property type="molecule type" value="Genomic_DNA"/>
</dbReference>
<dbReference type="AlphaFoldDB" id="A0A232LVZ6"/>
<keyword evidence="5 8" id="KW-0472">Membrane</keyword>
<feature type="compositionally biased region" description="Polar residues" evidence="7">
    <location>
        <begin position="250"/>
        <end position="260"/>
    </location>
</feature>
<evidence type="ECO:0000256" key="4">
    <source>
        <dbReference type="ARBA" id="ARBA00022989"/>
    </source>
</evidence>
<dbReference type="CDD" id="cd06903">
    <property type="entry name" value="lectin_EMP46_EMP47"/>
    <property type="match status" value="1"/>
</dbReference>
<evidence type="ECO:0000259" key="10">
    <source>
        <dbReference type="PROSITE" id="PS51328"/>
    </source>
</evidence>
<dbReference type="PANTHER" id="PTHR12223">
    <property type="entry name" value="VESICULAR MANNOSE-BINDING LECTIN"/>
    <property type="match status" value="1"/>
</dbReference>
<dbReference type="InterPro" id="IPR051136">
    <property type="entry name" value="Intracellular_Lectin-GPT"/>
</dbReference>
<evidence type="ECO:0000256" key="6">
    <source>
        <dbReference type="SAM" id="Coils"/>
    </source>
</evidence>
<feature type="chain" id="PRO_5012624360" description="L-type lectin-like domain-containing protein" evidence="9">
    <location>
        <begin position="17"/>
        <end position="413"/>
    </location>
</feature>
<feature type="signal peptide" evidence="9">
    <location>
        <begin position="1"/>
        <end position="16"/>
    </location>
</feature>
<comment type="caution">
    <text evidence="11">The sequence shown here is derived from an EMBL/GenBank/DDBJ whole genome shotgun (WGS) entry which is preliminary data.</text>
</comment>
<evidence type="ECO:0000256" key="5">
    <source>
        <dbReference type="ARBA" id="ARBA00023136"/>
    </source>
</evidence>
<dbReference type="InterPro" id="IPR013320">
    <property type="entry name" value="ConA-like_dom_sf"/>
</dbReference>
<evidence type="ECO:0000256" key="9">
    <source>
        <dbReference type="SAM" id="SignalP"/>
    </source>
</evidence>
<comment type="subcellular location">
    <subcellularLocation>
        <location evidence="1">Membrane</location>
        <topology evidence="1">Single-pass type I membrane protein</topology>
    </subcellularLocation>
</comment>
<dbReference type="GO" id="GO:0030134">
    <property type="term" value="C:COPII-coated ER to Golgi transport vesicle"/>
    <property type="evidence" value="ECO:0007669"/>
    <property type="project" value="TreeGrafter"/>
</dbReference>
<keyword evidence="3 9" id="KW-0732">Signal</keyword>
<dbReference type="SUPFAM" id="SSF49899">
    <property type="entry name" value="Concanavalin A-like lectins/glucanases"/>
    <property type="match status" value="1"/>
</dbReference>
<dbReference type="GO" id="GO:0000139">
    <property type="term" value="C:Golgi membrane"/>
    <property type="evidence" value="ECO:0007669"/>
    <property type="project" value="TreeGrafter"/>
</dbReference>
<organism evidence="11 12">
    <name type="scientific">Elaphomyces granulatus</name>
    <dbReference type="NCBI Taxonomy" id="519963"/>
    <lineage>
        <taxon>Eukaryota</taxon>
        <taxon>Fungi</taxon>
        <taxon>Dikarya</taxon>
        <taxon>Ascomycota</taxon>
        <taxon>Pezizomycotina</taxon>
        <taxon>Eurotiomycetes</taxon>
        <taxon>Eurotiomycetidae</taxon>
        <taxon>Eurotiales</taxon>
        <taxon>Elaphomycetaceae</taxon>
        <taxon>Elaphomyces</taxon>
    </lineage>
</organism>
<feature type="transmembrane region" description="Helical" evidence="8">
    <location>
        <begin position="380"/>
        <end position="401"/>
    </location>
</feature>
<keyword evidence="2 8" id="KW-0812">Transmembrane</keyword>
<dbReference type="GO" id="GO:0005537">
    <property type="term" value="F:D-mannose binding"/>
    <property type="evidence" value="ECO:0007669"/>
    <property type="project" value="TreeGrafter"/>
</dbReference>
<proteinExistence type="predicted"/>
<feature type="domain" description="L-type lectin-like" evidence="10">
    <location>
        <begin position="22"/>
        <end position="233"/>
    </location>
</feature>
<feature type="region of interest" description="Disordered" evidence="7">
    <location>
        <begin position="237"/>
        <end position="273"/>
    </location>
</feature>
<dbReference type="PROSITE" id="PS51328">
    <property type="entry name" value="L_LECTIN_LIKE"/>
    <property type="match status" value="1"/>
</dbReference>
<dbReference type="Pfam" id="PF03388">
    <property type="entry name" value="Lectin_leg-like"/>
    <property type="match status" value="1"/>
</dbReference>
<dbReference type="InterPro" id="IPR035661">
    <property type="entry name" value="EMP46/EMP47_N"/>
</dbReference>
<feature type="compositionally biased region" description="Basic and acidic residues" evidence="7">
    <location>
        <begin position="261"/>
        <end position="273"/>
    </location>
</feature>
<reference evidence="11 12" key="1">
    <citation type="journal article" date="2015" name="Environ. Microbiol.">
        <title>Metagenome sequence of Elaphomyces granulatus from sporocarp tissue reveals Ascomycota ectomycorrhizal fingerprints of genome expansion and a Proteobacteria-rich microbiome.</title>
        <authorList>
            <person name="Quandt C.A."/>
            <person name="Kohler A."/>
            <person name="Hesse C.N."/>
            <person name="Sharpton T.J."/>
            <person name="Martin F."/>
            <person name="Spatafora J.W."/>
        </authorList>
    </citation>
    <scope>NUCLEOTIDE SEQUENCE [LARGE SCALE GENOMIC DNA]</scope>
    <source>
        <strain evidence="11 12">OSC145934</strain>
    </source>
</reference>
<dbReference type="GO" id="GO:0005793">
    <property type="term" value="C:endoplasmic reticulum-Golgi intermediate compartment"/>
    <property type="evidence" value="ECO:0007669"/>
    <property type="project" value="TreeGrafter"/>
</dbReference>
<protein>
    <recommendedName>
        <fullName evidence="10">L-type lectin-like domain-containing protein</fullName>
    </recommendedName>
</protein>
<keyword evidence="12" id="KW-1185">Reference proteome</keyword>
<dbReference type="GO" id="GO:0005789">
    <property type="term" value="C:endoplasmic reticulum membrane"/>
    <property type="evidence" value="ECO:0007669"/>
    <property type="project" value="TreeGrafter"/>
</dbReference>
<dbReference type="Gene3D" id="2.60.120.200">
    <property type="match status" value="1"/>
</dbReference>
<dbReference type="Proteomes" id="UP000243515">
    <property type="component" value="Unassembled WGS sequence"/>
</dbReference>
<keyword evidence="6" id="KW-0175">Coiled coil</keyword>